<name>A0AA86N1X4_9BACT</name>
<keyword evidence="2" id="KW-1185">Reference proteome</keyword>
<evidence type="ECO:0000313" key="1">
    <source>
        <dbReference type="EMBL" id="CAI4033222.1"/>
    </source>
</evidence>
<protein>
    <recommendedName>
        <fullName evidence="3">Rhamnogalacturonan lyase domain-containing protein</fullName>
    </recommendedName>
</protein>
<dbReference type="AlphaFoldDB" id="A0AA86N1X4"/>
<organism evidence="1 2">
    <name type="scientific">Nitrospira tepida</name>
    <dbReference type="NCBI Taxonomy" id="2973512"/>
    <lineage>
        <taxon>Bacteria</taxon>
        <taxon>Pseudomonadati</taxon>
        <taxon>Nitrospirota</taxon>
        <taxon>Nitrospiria</taxon>
        <taxon>Nitrospirales</taxon>
        <taxon>Nitrospiraceae</taxon>
        <taxon>Nitrospira</taxon>
    </lineage>
</organism>
<evidence type="ECO:0000313" key="2">
    <source>
        <dbReference type="Proteomes" id="UP001179121"/>
    </source>
</evidence>
<accession>A0AA86N1X4</accession>
<dbReference type="KEGG" id="nti:DNFV4_03656"/>
<reference evidence="1" key="1">
    <citation type="submission" date="2022-10" db="EMBL/GenBank/DDBJ databases">
        <authorList>
            <person name="Koch H."/>
        </authorList>
    </citation>
    <scope>NUCLEOTIDE SEQUENCE</scope>
    <source>
        <strain evidence="1">DNF</strain>
    </source>
</reference>
<dbReference type="GO" id="GO:0030246">
    <property type="term" value="F:carbohydrate binding"/>
    <property type="evidence" value="ECO:0007669"/>
    <property type="project" value="InterPro"/>
</dbReference>
<evidence type="ECO:0008006" key="3">
    <source>
        <dbReference type="Google" id="ProtNLM"/>
    </source>
</evidence>
<gene>
    <name evidence="1" type="ORF">DNFV4_03656</name>
</gene>
<dbReference type="Proteomes" id="UP001179121">
    <property type="component" value="Chromosome"/>
</dbReference>
<dbReference type="SUPFAM" id="SSF49452">
    <property type="entry name" value="Starch-binding domain-like"/>
    <property type="match status" value="1"/>
</dbReference>
<proteinExistence type="predicted"/>
<dbReference type="InterPro" id="IPR013784">
    <property type="entry name" value="Carb-bd-like_fold"/>
</dbReference>
<dbReference type="EMBL" id="OX365700">
    <property type="protein sequence ID" value="CAI4033222.1"/>
    <property type="molecule type" value="Genomic_DNA"/>
</dbReference>
<dbReference type="Gene3D" id="2.60.40.1120">
    <property type="entry name" value="Carboxypeptidase-like, regulatory domain"/>
    <property type="match status" value="1"/>
</dbReference>
<sequence length="281" mass="30381">MFLSWMASWCHERRGSVARFDGGHTRNPPAELGICAALLAIGLLGGPAGAYDEMTVEKPASIVGVVKFSGTVPPPQRYRVTMGANPEYCRAIADADGNIVAPQVRVSALQELADVVVFLQEVEKGKPVPRDGPRVTVEQCRFGPRVVTGTIGQLLGVSMKDTIVHQIRGWEMVGKSRIPSFFSSGLNPGAEQAFPLHIKRSSILQLSCDQHRFMEGWVLITANPYATVTNEQGRFELTDIPPGTHTIGAWHPVLGYQEGTVTLTAGHQTTMTLTLTPPAAK</sequence>